<comment type="subcellular location">
    <subcellularLocation>
        <location evidence="1">Nucleus</location>
    </subcellularLocation>
</comment>
<dbReference type="Proteomes" id="UP000007494">
    <property type="component" value="Chromosome VIIa"/>
</dbReference>
<evidence type="ECO:0000256" key="2">
    <source>
        <dbReference type="ARBA" id="ARBA00022664"/>
    </source>
</evidence>
<dbReference type="PROSITE" id="PS50102">
    <property type="entry name" value="RRM"/>
    <property type="match status" value="3"/>
</dbReference>
<dbReference type="GO" id="GO:0006376">
    <property type="term" value="P:mRNA splice site recognition"/>
    <property type="evidence" value="ECO:0007669"/>
    <property type="project" value="TreeGrafter"/>
</dbReference>
<dbReference type="VEuPathDB" id="ToxoDB:NCLIV_022140"/>
<dbReference type="InterPro" id="IPR035979">
    <property type="entry name" value="RBD_domain_sf"/>
</dbReference>
<feature type="region of interest" description="Disordered" evidence="7">
    <location>
        <begin position="427"/>
        <end position="470"/>
    </location>
</feature>
<evidence type="ECO:0000256" key="6">
    <source>
        <dbReference type="PROSITE-ProRule" id="PRU00176"/>
    </source>
</evidence>
<dbReference type="PANTHER" id="PTHR47330">
    <property type="entry name" value="POLY(U)-BINDING-SPLICING FACTOR PUF60-B-RELATED"/>
    <property type="match status" value="1"/>
</dbReference>
<dbReference type="InterPro" id="IPR051974">
    <property type="entry name" value="PUF60_regulator"/>
</dbReference>
<dbReference type="PANTHER" id="PTHR47330:SF1">
    <property type="entry name" value="POLY(U)-BINDING-SPLICING FACTOR PUF60"/>
    <property type="match status" value="1"/>
</dbReference>
<keyword evidence="2" id="KW-0507">mRNA processing</keyword>
<dbReference type="GeneID" id="13444426"/>
<dbReference type="SUPFAM" id="SSF54928">
    <property type="entry name" value="RNA-binding domain, RBD"/>
    <property type="match status" value="2"/>
</dbReference>
<dbReference type="AlphaFoldDB" id="F0VFD1"/>
<reference evidence="11" key="3">
    <citation type="journal article" date="2012" name="PLoS Pathog.">
        <title>Comparative genomics of the apicomplexan parasites Toxoplasma gondii and Neospora caninum: Coccidia differing in host range and transmission strategy.</title>
        <authorList>
            <person name="Reid A.J."/>
            <person name="Vermont S.J."/>
            <person name="Cotton J.A."/>
            <person name="Harris D."/>
            <person name="Hill-Cawthorne G.A."/>
            <person name="Konen-Waisman S."/>
            <person name="Latham S.M."/>
            <person name="Mourier T."/>
            <person name="Norton R."/>
            <person name="Quail M.A."/>
            <person name="Sanders M."/>
            <person name="Shanmugam D."/>
            <person name="Sohal A."/>
            <person name="Wasmuth J.D."/>
            <person name="Brunk B."/>
            <person name="Grigg M.E."/>
            <person name="Howard J.C."/>
            <person name="Parkinson J."/>
            <person name="Roos D.S."/>
            <person name="Trees A.J."/>
            <person name="Berriman M."/>
            <person name="Pain A."/>
            <person name="Wastling J.M."/>
        </authorList>
    </citation>
    <scope>NUCLEOTIDE SEQUENCE [LARGE SCALE GENOMIC DNA]</scope>
    <source>
        <strain evidence="11">Liverpool</strain>
    </source>
</reference>
<evidence type="ECO:0000256" key="1">
    <source>
        <dbReference type="ARBA" id="ARBA00004123"/>
    </source>
</evidence>
<dbReference type="SMART" id="SM00361">
    <property type="entry name" value="RRM_1"/>
    <property type="match status" value="3"/>
</dbReference>
<dbReference type="GO" id="GO:0071011">
    <property type="term" value="C:precatalytic spliceosome"/>
    <property type="evidence" value="ECO:0007669"/>
    <property type="project" value="TreeGrafter"/>
</dbReference>
<dbReference type="FunFam" id="3.30.70.330:FF:000382">
    <property type="entry name" value="G-patch domain-containing protein"/>
    <property type="match status" value="1"/>
</dbReference>
<dbReference type="GO" id="GO:0071013">
    <property type="term" value="C:catalytic step 2 spliceosome"/>
    <property type="evidence" value="ECO:0007669"/>
    <property type="project" value="TreeGrafter"/>
</dbReference>
<dbReference type="Pfam" id="PF00076">
    <property type="entry name" value="RRM_1"/>
    <property type="match status" value="3"/>
</dbReference>
<dbReference type="InterPro" id="IPR012677">
    <property type="entry name" value="Nucleotide-bd_a/b_plait_sf"/>
</dbReference>
<dbReference type="GO" id="GO:0003723">
    <property type="term" value="F:RNA binding"/>
    <property type="evidence" value="ECO:0007669"/>
    <property type="project" value="UniProtKB-UniRule"/>
</dbReference>
<dbReference type="InParanoid" id="F0VFD1"/>
<feature type="domain" description="RRM" evidence="8">
    <location>
        <begin position="475"/>
        <end position="554"/>
    </location>
</feature>
<dbReference type="GO" id="GO:0000380">
    <property type="term" value="P:alternative mRNA splicing, via spliceosome"/>
    <property type="evidence" value="ECO:0007669"/>
    <property type="project" value="TreeGrafter"/>
</dbReference>
<sequence length="564" mass="58986">MPDRRSRSRSRSPRRDENREERKRKKRTGWDVGAEEGATPTIPGLAGTGLAGLSVTQALAQQQNNLLMQNFQNKAMCRIYVGSLDYYLTELEIKSVFQAFGTIVSVDMPKEGDRSKGFCFVEYASPEAAEMALSTMQNFVLKGRTIKVGRPTAVGTGGQQLQRPAMMMPTVSTMGAVGGLTGVAAGTSPGSMVNSAQAGAAAATAILAGRTGTADPSSLGAALRDQKFAGVEGREFSAATGLLSTGQTAVLTPEQQQMQQQLLQQQQQMANNRVYIGNVPFGFSSEDLKKIFVVFGPILSCQLLPSQENPQQHRGYGFIEYATADAAKLAIETMNGFEVAGKQLKVNFATAMRNSPVVGTPLASTLLPTMGGLPGASPATAGLVPGLSPAGALGATAVGGLTGLTPGVPTPAAPGGLMGAAASPAATGAVAGTPAPPAVNGTSESAGADGGKERQGEKEDEDLPPAPAAADIHSRVVLLTNMVTPSEVDGELKDEVRDECSKFGGIKRVEVHTLKDTVRIFVEFSDLSGAREAIPSLHGRWFGGRQIIANTYDEELFHQGEYEA</sequence>
<evidence type="ECO:0000313" key="9">
    <source>
        <dbReference type="EMBL" id="CBZ52425.1"/>
    </source>
</evidence>
<dbReference type="EMBL" id="LN714481">
    <property type="protein sequence ID" value="CEL66397.1"/>
    <property type="molecule type" value="Genomic_DNA"/>
</dbReference>
<evidence type="ECO:0000313" key="11">
    <source>
        <dbReference type="Proteomes" id="UP000007494"/>
    </source>
</evidence>
<reference evidence="9" key="2">
    <citation type="submission" date="2011-03" db="EMBL/GenBank/DDBJ databases">
        <title>Comparative genomics and transcriptomics of Neospora caninum and Toxoplasma gondii.</title>
        <authorList>
            <person name="Reid A.J."/>
            <person name="Sohal A."/>
            <person name="Harris D."/>
            <person name="Quail M."/>
            <person name="Sanders M."/>
            <person name="Berriman M."/>
            <person name="Wastling J.M."/>
            <person name="Pain A."/>
        </authorList>
    </citation>
    <scope>NUCLEOTIDE SEQUENCE</scope>
    <source>
        <strain evidence="9">Liverpool</strain>
    </source>
</reference>
<feature type="region of interest" description="Disordered" evidence="7">
    <location>
        <begin position="1"/>
        <end position="41"/>
    </location>
</feature>
<gene>
    <name evidence="10" type="ORF">BN1204_022140</name>
    <name evidence="9" type="ORF">NCLIV_022140</name>
</gene>
<feature type="domain" description="RRM" evidence="8">
    <location>
        <begin position="272"/>
        <end position="351"/>
    </location>
</feature>
<evidence type="ECO:0000256" key="4">
    <source>
        <dbReference type="ARBA" id="ARBA00023187"/>
    </source>
</evidence>
<dbReference type="RefSeq" id="XP_003882457.1">
    <property type="nucleotide sequence ID" value="XM_003882408.1"/>
</dbReference>
<dbReference type="GO" id="GO:0000381">
    <property type="term" value="P:regulation of alternative mRNA splicing, via spliceosome"/>
    <property type="evidence" value="ECO:0007669"/>
    <property type="project" value="TreeGrafter"/>
</dbReference>
<proteinExistence type="predicted"/>
<keyword evidence="5" id="KW-0539">Nucleus</keyword>
<dbReference type="OrthoDB" id="272703at2759"/>
<dbReference type="InterPro" id="IPR000504">
    <property type="entry name" value="RRM_dom"/>
</dbReference>
<dbReference type="eggNOG" id="KOG0124">
    <property type="taxonomic scope" value="Eukaryota"/>
</dbReference>
<feature type="compositionally biased region" description="Basic residues" evidence="7">
    <location>
        <begin position="1"/>
        <end position="12"/>
    </location>
</feature>
<evidence type="ECO:0000313" key="10">
    <source>
        <dbReference type="EMBL" id="CEL66397.1"/>
    </source>
</evidence>
<organism evidence="9 11">
    <name type="scientific">Neospora caninum (strain Liverpool)</name>
    <dbReference type="NCBI Taxonomy" id="572307"/>
    <lineage>
        <taxon>Eukaryota</taxon>
        <taxon>Sar</taxon>
        <taxon>Alveolata</taxon>
        <taxon>Apicomplexa</taxon>
        <taxon>Conoidasida</taxon>
        <taxon>Coccidia</taxon>
        <taxon>Eucoccidiorida</taxon>
        <taxon>Eimeriorina</taxon>
        <taxon>Sarcocystidae</taxon>
        <taxon>Neospora</taxon>
    </lineage>
</organism>
<evidence type="ECO:0000259" key="8">
    <source>
        <dbReference type="PROSITE" id="PS50102"/>
    </source>
</evidence>
<accession>F0VFD1</accession>
<reference evidence="10" key="4">
    <citation type="journal article" date="2015" name="PLoS ONE">
        <title>Comprehensive Evaluation of Toxoplasma gondii VEG and Neospora caninum LIV Genomes with Tachyzoite Stage Transcriptome and Proteome Defines Novel Transcript Features.</title>
        <authorList>
            <person name="Ramaprasad A."/>
            <person name="Mourier T."/>
            <person name="Naeem R."/>
            <person name="Malas T.B."/>
            <person name="Moussa E."/>
            <person name="Panigrahi A."/>
            <person name="Vermont S.J."/>
            <person name="Otto T.D."/>
            <person name="Wastling J."/>
            <person name="Pain A."/>
        </authorList>
    </citation>
    <scope>NUCLEOTIDE SEQUENCE</scope>
    <source>
        <strain evidence="10">Liverpool</strain>
    </source>
</reference>
<evidence type="ECO:0000256" key="7">
    <source>
        <dbReference type="SAM" id="MobiDB-lite"/>
    </source>
</evidence>
<evidence type="ECO:0000256" key="5">
    <source>
        <dbReference type="ARBA" id="ARBA00023242"/>
    </source>
</evidence>
<dbReference type="Gene3D" id="3.30.70.330">
    <property type="match status" value="3"/>
</dbReference>
<dbReference type="EMBL" id="FR823388">
    <property type="protein sequence ID" value="CBZ52425.1"/>
    <property type="molecule type" value="Genomic_DNA"/>
</dbReference>
<feature type="domain" description="RRM" evidence="8">
    <location>
        <begin position="77"/>
        <end position="153"/>
    </location>
</feature>
<dbReference type="SMART" id="SM00360">
    <property type="entry name" value="RRM"/>
    <property type="match status" value="3"/>
</dbReference>
<protein>
    <submittedName>
        <fullName evidence="9">GA11385, related</fullName>
    </submittedName>
</protein>
<keyword evidence="3 6" id="KW-0694">RNA-binding</keyword>
<dbReference type="OMA" id="VHTHKGY"/>
<name>F0VFD1_NEOCL</name>
<keyword evidence="4" id="KW-0508">mRNA splicing</keyword>
<dbReference type="InterPro" id="IPR003954">
    <property type="entry name" value="RRM_euk-type"/>
</dbReference>
<keyword evidence="11" id="KW-1185">Reference proteome</keyword>
<reference evidence="9" key="1">
    <citation type="submission" date="2011-02" db="EMBL/GenBank/DDBJ databases">
        <authorList>
            <person name="Aslett M."/>
        </authorList>
    </citation>
    <scope>NUCLEOTIDE SEQUENCE</scope>
    <source>
        <strain evidence="9">Liverpool</strain>
    </source>
</reference>
<evidence type="ECO:0000256" key="3">
    <source>
        <dbReference type="ARBA" id="ARBA00022884"/>
    </source>
</evidence>